<comment type="caution">
    <text evidence="1">The sequence shown here is derived from an EMBL/GenBank/DDBJ whole genome shotgun (WGS) entry which is preliminary data.</text>
</comment>
<sequence>MDESGIIGQMILENSGRIKKSSGTLDNPKLIPFITTIVSSTAKILDKQSLNRVTLSYQESDIIIYIDQNDIVVLERKK</sequence>
<gene>
    <name evidence="1" type="ORF">PPRIM_AZ9-3.1.T0320033</name>
</gene>
<proteinExistence type="predicted"/>
<dbReference type="OMA" id="QMILENS"/>
<protein>
    <submittedName>
        <fullName evidence="1">Uncharacterized protein</fullName>
    </submittedName>
</protein>
<evidence type="ECO:0000313" key="2">
    <source>
        <dbReference type="Proteomes" id="UP000688137"/>
    </source>
</evidence>
<organism evidence="1 2">
    <name type="scientific">Paramecium primaurelia</name>
    <dbReference type="NCBI Taxonomy" id="5886"/>
    <lineage>
        <taxon>Eukaryota</taxon>
        <taxon>Sar</taxon>
        <taxon>Alveolata</taxon>
        <taxon>Ciliophora</taxon>
        <taxon>Intramacronucleata</taxon>
        <taxon>Oligohymenophorea</taxon>
        <taxon>Peniculida</taxon>
        <taxon>Parameciidae</taxon>
        <taxon>Paramecium</taxon>
    </lineage>
</organism>
<name>A0A8S1LFE6_PARPR</name>
<dbReference type="AlphaFoldDB" id="A0A8S1LFE6"/>
<dbReference type="Proteomes" id="UP000688137">
    <property type="component" value="Unassembled WGS sequence"/>
</dbReference>
<evidence type="ECO:0000313" key="1">
    <source>
        <dbReference type="EMBL" id="CAD8061594.1"/>
    </source>
</evidence>
<keyword evidence="2" id="KW-1185">Reference proteome</keyword>
<reference evidence="1" key="1">
    <citation type="submission" date="2021-01" db="EMBL/GenBank/DDBJ databases">
        <authorList>
            <consortium name="Genoscope - CEA"/>
            <person name="William W."/>
        </authorList>
    </citation>
    <scope>NUCLEOTIDE SEQUENCE</scope>
</reference>
<dbReference type="EMBL" id="CAJJDM010000031">
    <property type="protein sequence ID" value="CAD8061594.1"/>
    <property type="molecule type" value="Genomic_DNA"/>
</dbReference>
<accession>A0A8S1LFE6</accession>